<dbReference type="Pfam" id="PF00476">
    <property type="entry name" value="DNA_pol_A"/>
    <property type="match status" value="2"/>
</dbReference>
<name>A0ABQ9FBL7_TEGGR</name>
<accession>A0ABQ9FBL7</accession>
<dbReference type="SUPFAM" id="SSF158702">
    <property type="entry name" value="Sec63 N-terminal domain-like"/>
    <property type="match status" value="1"/>
</dbReference>
<evidence type="ECO:0000256" key="1">
    <source>
        <dbReference type="ARBA" id="ARBA00022741"/>
    </source>
</evidence>
<keyword evidence="2" id="KW-0067">ATP-binding</keyword>
<dbReference type="SMART" id="SM00487">
    <property type="entry name" value="DEXDc"/>
    <property type="match status" value="1"/>
</dbReference>
<evidence type="ECO:0000259" key="4">
    <source>
        <dbReference type="PROSITE" id="PS51192"/>
    </source>
</evidence>
<feature type="region of interest" description="Disordered" evidence="3">
    <location>
        <begin position="253"/>
        <end position="293"/>
    </location>
</feature>
<reference evidence="6 7" key="1">
    <citation type="submission" date="2022-12" db="EMBL/GenBank/DDBJ databases">
        <title>Chromosome-level genome of Tegillarca granosa.</title>
        <authorList>
            <person name="Kim J."/>
        </authorList>
    </citation>
    <scope>NUCLEOTIDE SEQUENCE [LARGE SCALE GENOMIC DNA]</scope>
    <source>
        <strain evidence="6">Teg-2019</strain>
        <tissue evidence="6">Adductor muscle</tissue>
    </source>
</reference>
<dbReference type="PANTHER" id="PTHR10133:SF62">
    <property type="entry name" value="DNA POLYMERASE THETA"/>
    <property type="match status" value="1"/>
</dbReference>
<evidence type="ECO:0000313" key="6">
    <source>
        <dbReference type="EMBL" id="KAJ8314718.1"/>
    </source>
</evidence>
<dbReference type="EMBL" id="JARBDR010000337">
    <property type="protein sequence ID" value="KAJ8314718.1"/>
    <property type="molecule type" value="Genomic_DNA"/>
</dbReference>
<dbReference type="Pfam" id="PF00271">
    <property type="entry name" value="Helicase_C"/>
    <property type="match status" value="1"/>
</dbReference>
<dbReference type="InterPro" id="IPR036397">
    <property type="entry name" value="RNaseH_sf"/>
</dbReference>
<feature type="compositionally biased region" description="Polar residues" evidence="3">
    <location>
        <begin position="35"/>
        <end position="52"/>
    </location>
</feature>
<dbReference type="Pfam" id="PF21099">
    <property type="entry name" value="POLQ_helical"/>
    <property type="match status" value="1"/>
</dbReference>
<feature type="region of interest" description="Disordered" evidence="3">
    <location>
        <begin position="2156"/>
        <end position="2181"/>
    </location>
</feature>
<evidence type="ECO:0000256" key="3">
    <source>
        <dbReference type="SAM" id="MobiDB-lite"/>
    </source>
</evidence>
<evidence type="ECO:0000256" key="2">
    <source>
        <dbReference type="ARBA" id="ARBA00022840"/>
    </source>
</evidence>
<feature type="region of interest" description="Disordered" evidence="3">
    <location>
        <begin position="2078"/>
        <end position="2115"/>
    </location>
</feature>
<dbReference type="CDD" id="cd08638">
    <property type="entry name" value="DNA_pol_A_theta"/>
    <property type="match status" value="1"/>
</dbReference>
<dbReference type="InterPro" id="IPR043502">
    <property type="entry name" value="DNA/RNA_pol_sf"/>
</dbReference>
<dbReference type="CDD" id="cd18795">
    <property type="entry name" value="SF2_C_Ski2"/>
    <property type="match status" value="1"/>
</dbReference>
<dbReference type="InterPro" id="IPR001098">
    <property type="entry name" value="DNA-dir_DNA_pol_A_palm_dom"/>
</dbReference>
<dbReference type="Gene3D" id="1.20.1060.10">
    <property type="entry name" value="Taq DNA Polymerase, Chain T, domain 4"/>
    <property type="match status" value="1"/>
</dbReference>
<protein>
    <recommendedName>
        <fullName evidence="8">DNA-directed DNA polymerase</fullName>
    </recommendedName>
</protein>
<dbReference type="SUPFAM" id="SSF53098">
    <property type="entry name" value="Ribonuclease H-like"/>
    <property type="match status" value="1"/>
</dbReference>
<dbReference type="CDD" id="cd18026">
    <property type="entry name" value="DEXHc_POLQ-like"/>
    <property type="match status" value="1"/>
</dbReference>
<feature type="region of interest" description="Disordered" evidence="3">
    <location>
        <begin position="35"/>
        <end position="60"/>
    </location>
</feature>
<dbReference type="SUPFAM" id="SSF56672">
    <property type="entry name" value="DNA/RNA polymerases"/>
    <property type="match status" value="1"/>
</dbReference>
<dbReference type="Gene3D" id="1.10.150.20">
    <property type="entry name" value="5' to 3' exonuclease, C-terminal subdomain"/>
    <property type="match status" value="2"/>
</dbReference>
<dbReference type="InterPro" id="IPR027417">
    <property type="entry name" value="P-loop_NTPase"/>
</dbReference>
<dbReference type="Pfam" id="PF20470">
    <property type="entry name" value="HTH_61"/>
    <property type="match status" value="1"/>
</dbReference>
<dbReference type="PRINTS" id="PR00868">
    <property type="entry name" value="DNAPOLI"/>
</dbReference>
<dbReference type="InterPro" id="IPR012337">
    <property type="entry name" value="RNaseH-like_sf"/>
</dbReference>
<proteinExistence type="predicted"/>
<gene>
    <name evidence="6" type="ORF">KUTeg_006868</name>
</gene>
<dbReference type="Gene3D" id="3.40.50.300">
    <property type="entry name" value="P-loop containing nucleotide triphosphate hydrolases"/>
    <property type="match status" value="2"/>
</dbReference>
<feature type="domain" description="Helicase C-terminal" evidence="5">
    <location>
        <begin position="613"/>
        <end position="847"/>
    </location>
</feature>
<dbReference type="InterPro" id="IPR046931">
    <property type="entry name" value="HTH_61"/>
</dbReference>
<keyword evidence="1" id="KW-0547">Nucleotide-binding</keyword>
<dbReference type="InterPro" id="IPR014001">
    <property type="entry name" value="Helicase_ATP-bd"/>
</dbReference>
<dbReference type="Proteomes" id="UP001217089">
    <property type="component" value="Unassembled WGS sequence"/>
</dbReference>
<dbReference type="PROSITE" id="PS51194">
    <property type="entry name" value="HELICASE_CTER"/>
    <property type="match status" value="1"/>
</dbReference>
<dbReference type="InterPro" id="IPR048960">
    <property type="entry name" value="POLQ-like_helical"/>
</dbReference>
<dbReference type="InterPro" id="IPR001650">
    <property type="entry name" value="Helicase_C-like"/>
</dbReference>
<dbReference type="SMART" id="SM00490">
    <property type="entry name" value="HELICc"/>
    <property type="match status" value="1"/>
</dbReference>
<feature type="domain" description="Helicase ATP-binding" evidence="4">
    <location>
        <begin position="402"/>
        <end position="578"/>
    </location>
</feature>
<sequence>MKPSRCQHSKPPVTVLSGNCGTTVKRLGRIPVQTLADNGHNTRQRSTGSHGNFTKLKNENKNQKQVPFIYDSILIVTNNPPHEELSFSSSFGDLEMLDCLDQIEGDSKITSASRNTPKTRNRDTYNTPRQHNGKRLSTPNNITPRQTNPKRQCTKKSNQLEFKSTAETATPVQAKLIKSSVGKKSRKIPEKELIIDDHNMSWQSPQVASTPVVANPVTGKQSKVKQSQLFKSLFTVQQSLDISDLDMSLTSDSQKNSAKKMMPKSTDCKTEVKTNNTEDDNGIGKNADKNKKPTRCLENQINNAVTEKKSELDDKKRNGNEENLTSINVSDTKALLDIVNHVKDQKNEDTNVHSCMEGANSDGFGSDRLQLCNWGLPEPVLKQYHDKGITSMFEWQADCLCTGNVLGGDNLVYSAPTSAGKTMVAELLVLKRVMETRKKAIIILPFVSQLYQDAGIRVSGFMGSYVPAGGFSSVDVAVCTIEKGNGLINRLLEENKLDQLGIIVVDELHLIGDPHRGYLLELMLTKILYMVNKQQTLPTSNNEEVPMNNTVQVVGMSATLPNLDLLAKWLKAKLYRTDFRPVPLTECVKLGTGIFDNSLVKIRDIDLSLTFKNDDDHVIPLCLETIRGGHAVLIFCPTKNWCEKLCETIAREFYMLMKQQRPMNEELNGFMKDSDTVVLPIDRNALTDVVEQLRRTPVGIDVMLGKTVPYGVAYHHAGKKNKPEIIAVHQLGSHIKFHPLKRDIIEGAFRQGIIKVLIATSTLSSGVNLPARRVIVRTPIFHGKIIDFLTYKQMIGRAGRKGVDTSAVQSCLVKIGEETLSSSMKRAILEVVVSGVASSPVDVATYASCTMLAASLPGDSNQTQELIDSCIQFLQENEFVSLQKVKNTGTCEPTILVDTFSYGMVHHTILKPTGCMQVMYADGCEIDRYCPTQLGSAVLASSLSPDEGLKVFAELSKARQCFVLENELHIIYLVTPIYSLEQSNIDWYQFYCLWEKLSVDMKRVAELVGVQEGFLARAIRGRIPTKTVAQLKTLAVHRRFFTSLVLLDLVNEMPLNDVARKYNFNKGQLQSLQQSAATFAGMVTVFCSRLGWSNLELILSQFQHRLTFGIQRELCDLVRLTTLNGQRARVLYNGGFQTVAALASADPVDVESVLKAAAPFQRPSVPISGHYPQVLSDGGADHIGISHFTDIFLVARPVAVIFSSPVQGLSKETKKMENFKGNKRQENESEWDAEQRRKARCIFLTGRKGMTELEAAEVIIDEAKSIVQDELGGIRIQWKLKNSQDDSKNSNQNNSVLVSPHSAQISVNSSKADVSINSHLDNTDQSNSALVNNLITPKQLNDKRNVSGIGSRRSLLVKSKRQSGRRCSLGKKSFESLKNVSKENLMSPAAIVKVVSPPLVTGRKSSGSVLKSLQSNTKVVSPPTMSPPGINSCSSVLNSQQSDTCTNTDKENLRFCQIMPSKSEEVIQQPSENHSEKCLKNNLSVKADIHKSDTLLSPKLTENNKKLEIDKDKFQKDNNEILVENVLDGKECKKIIDTISNETKGQEINTVKTKMSEISKTGVEFSNENIKNQHLENLTAKHNQNQEEKLREILKLDVSCDILDSQFDFSPDHLNIESVNQHKFEITSSELTVDKKNIIRDLEEQTGSSGNSKGEVEGDFITCEKKVMDEFIDSFLIDTQTDFIVNNNSVTEKCVENEKNELDCKTINDADIKCTTGVSPSLYTEDFSFQDSINENLSKGDNSKTKNGRPIESTVVINEAVRNNSDQVQACNLNSDTITVKSCDISHDSSDDLIAASNFERCEDDGGVLSGRFAYEDGVLDDSVTRSFQDNSYRDLHIPYQSGQEACFVDNPRTHTQNRKRHDSESDYKNLQEDLALALNMSDSFSCSVHHVAEMRPIDNCVKDSEKIRTDSDFGKRAEREVGKVRVDSDCKNNLEQLSDSLTLSMIENVLDKENTVIENKDSKIQQGVGNIENVKMLTKPKQQEGVKNEKSEVGNKDKKLLRINGKNTSELKFAKNTKVASKSKRMSPGTLAFLDDMCNSSVVEIGNYNREEKVLNKLDNNMDTEAGISHVENVANSKGLQHNSDQSKKRSEILPTNNPSAVSGVPMATENSPNDWLPPTPPDNKMKCMSPQLTFKKPTPNKTTTTIKKKLMGSQLMSKKPSPNRNTATKRNLVSSERSKVTTTIKNNYEDISSKIPSVKNDDMNSVEHVNGETDMESENYEGRPPCIDPNESGIPLTQGSFTIIDVCADKRLFDTFIEEWKCQSYYSVSVACEAKQVEMPVGSGIGGNFVKGSKIPQVTRSQSGFDVDGKDIVVVGLAICWEHRDAYYIALTTENPISDHDDSLAPPPLDNNITIAQRVKVVEMILEQGLFNGTAVTISMFDIKASYSALVKACGIAPRGKFHDPKIACWILDPGAKEKNLHRMVTNYLPTEVHMLEGIGGGIGYSSLGLSPQNPGPARYRATTEAVLTLHLMEYFMQCLHKEKLIKAFESVEMPSVITLARMELNGFGFSEKECETQKDIMTAKLTTLEEQAYDLAGHPFSLTSTEDIAQVLFIEIQLPPNGDPSSVGQMRSLGTRRGGNNRKGRQLAQFSTSKEILVKLEILHPLPAIILEWRRISSALSKVVFPLQKEKIFSKKLNMHRIFGECQLHTATGRVSMSAPNIQNTPKDFEIALPGGTFIAADYSQLELRMIAHLSKDPKLISVLNNDGDVFKLITAQWKNISPEEVTSEQRQQAKQVCYGMIYGIRPNALGMRSYLRDTEAFCRDNGYVETILGRRRYLPAIKDTNPHARAHAERQAVNTTVQGSAADLVKIAMNNIDKKLSEVFPDTLLTHSHKLDDNIYSRPKGSPQLVPSGGFLVLQLHDELIYEVAQKDMMIVAQIIKYEMENAMKLSVRFPVKVKAGPSWGKVQEIDV</sequence>
<evidence type="ECO:0000313" key="7">
    <source>
        <dbReference type="Proteomes" id="UP001217089"/>
    </source>
</evidence>
<organism evidence="6 7">
    <name type="scientific">Tegillarca granosa</name>
    <name type="common">Malaysian cockle</name>
    <name type="synonym">Anadara granosa</name>
    <dbReference type="NCBI Taxonomy" id="220873"/>
    <lineage>
        <taxon>Eukaryota</taxon>
        <taxon>Metazoa</taxon>
        <taxon>Spiralia</taxon>
        <taxon>Lophotrochozoa</taxon>
        <taxon>Mollusca</taxon>
        <taxon>Bivalvia</taxon>
        <taxon>Autobranchia</taxon>
        <taxon>Pteriomorphia</taxon>
        <taxon>Arcoida</taxon>
        <taxon>Arcoidea</taxon>
        <taxon>Arcidae</taxon>
        <taxon>Tegillarca</taxon>
    </lineage>
</organism>
<feature type="region of interest" description="Disordered" evidence="3">
    <location>
        <begin position="108"/>
        <end position="166"/>
    </location>
</feature>
<dbReference type="Pfam" id="PF00270">
    <property type="entry name" value="DEAD"/>
    <property type="match status" value="1"/>
</dbReference>
<dbReference type="PANTHER" id="PTHR10133">
    <property type="entry name" value="DNA POLYMERASE I"/>
    <property type="match status" value="1"/>
</dbReference>
<comment type="caution">
    <text evidence="6">The sequence shown here is derived from an EMBL/GenBank/DDBJ whole genome shotgun (WGS) entry which is preliminary data.</text>
</comment>
<dbReference type="InterPro" id="IPR011545">
    <property type="entry name" value="DEAD/DEAH_box_helicase_dom"/>
</dbReference>
<dbReference type="InterPro" id="IPR002298">
    <property type="entry name" value="DNA_polymerase_A"/>
</dbReference>
<evidence type="ECO:0000259" key="5">
    <source>
        <dbReference type="PROSITE" id="PS51194"/>
    </source>
</evidence>
<keyword evidence="7" id="KW-1185">Reference proteome</keyword>
<evidence type="ECO:0008006" key="8">
    <source>
        <dbReference type="Google" id="ProtNLM"/>
    </source>
</evidence>
<dbReference type="Gene3D" id="3.30.420.10">
    <property type="entry name" value="Ribonuclease H-like superfamily/Ribonuclease H"/>
    <property type="match status" value="1"/>
</dbReference>
<dbReference type="Gene3D" id="3.30.70.370">
    <property type="match status" value="2"/>
</dbReference>
<dbReference type="SMART" id="SM00482">
    <property type="entry name" value="POLAc"/>
    <property type="match status" value="1"/>
</dbReference>
<dbReference type="SUPFAM" id="SSF52540">
    <property type="entry name" value="P-loop containing nucleoside triphosphate hydrolases"/>
    <property type="match status" value="1"/>
</dbReference>
<dbReference type="Gene3D" id="1.10.3380.20">
    <property type="match status" value="1"/>
</dbReference>
<dbReference type="PROSITE" id="PS51192">
    <property type="entry name" value="HELICASE_ATP_BIND_1"/>
    <property type="match status" value="1"/>
</dbReference>